<keyword evidence="3" id="KW-1185">Reference proteome</keyword>
<sequence>MPTLRFATSVPHAGLRFVEESADTDTDRPLEGIHILAPDTEADPDQLRRHLVLLHAHDERLHHPDQLSHLLTHLARAHATALAVPQNTGTPPNTQLRTTAARHGLPLLTLHDDPAAWLRLHQAVAAEHHKAVLRTAAFHRELLDLTRHLGRPDGTQRLVTWLASFADTHVTVTAPGGTVTAAAPAGAMEALRPARSEIAELSGAGRGSASLDTGGNQIRLFTIGESSPAPVLAVAAPAPAFGPETNTAIARLLDLLAVQTASEAAVQRRERLLRGEEAVRRSVLQMLMTGHVTDAQRTAAGVTPGTLDIDACRVFVVKGARAERDAIIRQCVDAIGDGALVSGCPAFPDETIIVVPCPAAAGPGPVKAVLHSLIQGAPDRFVGGSSRHSLAETAQAYVDASRALTVARRVPERFHLYITEVQLAHVLDTRADAWARHRLALLLDLPETRREQLLGTLRLGLNFTPAAAAKILGTHRNTVARRLAEASDLLRTDLQDIVQRAVLGLALEVRARGERVTSPEAGPVAVAQLLEGDEVNLWATQFLERLDVDRRPLRETLAAWIEANTRVDATAAALDLNPATVRAHLRQAERLLQRRLVTGSSAEAEDEPHLSGAHDAVMALAILGLANVDL</sequence>
<dbReference type="InterPro" id="IPR025736">
    <property type="entry name" value="PucR_C-HTH_dom"/>
</dbReference>
<dbReference type="Proteomes" id="UP001596066">
    <property type="component" value="Unassembled WGS sequence"/>
</dbReference>
<proteinExistence type="predicted"/>
<evidence type="ECO:0000259" key="1">
    <source>
        <dbReference type="Pfam" id="PF13556"/>
    </source>
</evidence>
<dbReference type="Pfam" id="PF13556">
    <property type="entry name" value="HTH_30"/>
    <property type="match status" value="2"/>
</dbReference>
<dbReference type="PANTHER" id="PTHR33744:SF1">
    <property type="entry name" value="DNA-BINDING TRANSCRIPTIONAL ACTIVATOR ADER"/>
    <property type="match status" value="1"/>
</dbReference>
<dbReference type="PANTHER" id="PTHR33744">
    <property type="entry name" value="CARBOHYDRATE DIACID REGULATOR"/>
    <property type="match status" value="1"/>
</dbReference>
<feature type="domain" description="PucR C-terminal helix-turn-helix" evidence="1">
    <location>
        <begin position="553"/>
        <end position="596"/>
    </location>
</feature>
<gene>
    <name evidence="2" type="ORF">ACFPZF_36230</name>
</gene>
<dbReference type="InterPro" id="IPR051448">
    <property type="entry name" value="CdaR-like_regulators"/>
</dbReference>
<comment type="caution">
    <text evidence="2">The sequence shown here is derived from an EMBL/GenBank/DDBJ whole genome shotgun (WGS) entry which is preliminary data.</text>
</comment>
<protein>
    <submittedName>
        <fullName evidence="2">Helix-turn-helix domain-containing protein</fullName>
    </submittedName>
</protein>
<evidence type="ECO:0000313" key="3">
    <source>
        <dbReference type="Proteomes" id="UP001596066"/>
    </source>
</evidence>
<accession>A0ABW0VMU6</accession>
<name>A0ABW0VMU6_9ACTN</name>
<organism evidence="2 3">
    <name type="scientific">Kitasatospora cinereorecta</name>
    <dbReference type="NCBI Taxonomy" id="285560"/>
    <lineage>
        <taxon>Bacteria</taxon>
        <taxon>Bacillati</taxon>
        <taxon>Actinomycetota</taxon>
        <taxon>Actinomycetes</taxon>
        <taxon>Kitasatosporales</taxon>
        <taxon>Streptomycetaceae</taxon>
        <taxon>Kitasatospora</taxon>
    </lineage>
</organism>
<dbReference type="Gene3D" id="1.10.10.2840">
    <property type="entry name" value="PucR C-terminal helix-turn-helix domain"/>
    <property type="match status" value="2"/>
</dbReference>
<reference evidence="3" key="1">
    <citation type="journal article" date="2019" name="Int. J. Syst. Evol. Microbiol.">
        <title>The Global Catalogue of Microorganisms (GCM) 10K type strain sequencing project: providing services to taxonomists for standard genome sequencing and annotation.</title>
        <authorList>
            <consortium name="The Broad Institute Genomics Platform"/>
            <consortium name="The Broad Institute Genome Sequencing Center for Infectious Disease"/>
            <person name="Wu L."/>
            <person name="Ma J."/>
        </authorList>
    </citation>
    <scope>NUCLEOTIDE SEQUENCE [LARGE SCALE GENOMIC DNA]</scope>
    <source>
        <strain evidence="3">CGMCC 4.1622</strain>
    </source>
</reference>
<dbReference type="InterPro" id="IPR042070">
    <property type="entry name" value="PucR_C-HTH_sf"/>
</dbReference>
<dbReference type="EMBL" id="JBHSOC010000113">
    <property type="protein sequence ID" value="MFC5646778.1"/>
    <property type="molecule type" value="Genomic_DNA"/>
</dbReference>
<evidence type="ECO:0000313" key="2">
    <source>
        <dbReference type="EMBL" id="MFC5646778.1"/>
    </source>
</evidence>
<dbReference type="RefSeq" id="WP_346148999.1">
    <property type="nucleotide sequence ID" value="NZ_BAAAUA010000061.1"/>
</dbReference>
<feature type="domain" description="PucR C-terminal helix-turn-helix" evidence="1">
    <location>
        <begin position="456"/>
        <end position="508"/>
    </location>
</feature>